<dbReference type="PROSITE" id="PS51257">
    <property type="entry name" value="PROKAR_LIPOPROTEIN"/>
    <property type="match status" value="1"/>
</dbReference>
<dbReference type="Gene3D" id="3.10.105.10">
    <property type="entry name" value="Dipeptide-binding Protein, Domain 3"/>
    <property type="match status" value="1"/>
</dbReference>
<dbReference type="PANTHER" id="PTHR30290">
    <property type="entry name" value="PERIPLASMIC BINDING COMPONENT OF ABC TRANSPORTER"/>
    <property type="match status" value="1"/>
</dbReference>
<dbReference type="OrthoDB" id="9801912at2"/>
<keyword evidence="2" id="KW-0732">Signal</keyword>
<dbReference type="SUPFAM" id="SSF53850">
    <property type="entry name" value="Periplasmic binding protein-like II"/>
    <property type="match status" value="1"/>
</dbReference>
<evidence type="ECO:0000256" key="2">
    <source>
        <dbReference type="SAM" id="SignalP"/>
    </source>
</evidence>
<dbReference type="GO" id="GO:1904680">
    <property type="term" value="F:peptide transmembrane transporter activity"/>
    <property type="evidence" value="ECO:0007669"/>
    <property type="project" value="TreeGrafter"/>
</dbReference>
<comment type="caution">
    <text evidence="4">The sequence shown here is derived from an EMBL/GenBank/DDBJ whole genome shotgun (WGS) entry which is preliminary data.</text>
</comment>
<name>A0A512L7Y9_9PROT</name>
<evidence type="ECO:0000259" key="3">
    <source>
        <dbReference type="Pfam" id="PF00496"/>
    </source>
</evidence>
<dbReference type="Proteomes" id="UP000321337">
    <property type="component" value="Unassembled WGS sequence"/>
</dbReference>
<gene>
    <name evidence="4" type="primary">hbpA</name>
    <name evidence="4" type="ORF">TPL01_17250</name>
</gene>
<evidence type="ECO:0000313" key="5">
    <source>
        <dbReference type="Proteomes" id="UP000321337"/>
    </source>
</evidence>
<dbReference type="RefSeq" id="WP_147072797.1">
    <property type="nucleotide sequence ID" value="NZ_AP021884.1"/>
</dbReference>
<dbReference type="GO" id="GO:0043190">
    <property type="term" value="C:ATP-binding cassette (ABC) transporter complex"/>
    <property type="evidence" value="ECO:0007669"/>
    <property type="project" value="InterPro"/>
</dbReference>
<dbReference type="PIRSF" id="PIRSF002741">
    <property type="entry name" value="MppA"/>
    <property type="match status" value="1"/>
</dbReference>
<feature type="signal peptide" evidence="2">
    <location>
        <begin position="1"/>
        <end position="20"/>
    </location>
</feature>
<protein>
    <submittedName>
        <fullName evidence="4">ABC transporter substrate-binding protein</fullName>
    </submittedName>
</protein>
<dbReference type="AlphaFoldDB" id="A0A512L7Y9"/>
<evidence type="ECO:0000256" key="1">
    <source>
        <dbReference type="SAM" id="Phobius"/>
    </source>
</evidence>
<dbReference type="InterPro" id="IPR039424">
    <property type="entry name" value="SBP_5"/>
</dbReference>
<dbReference type="CDD" id="cd08505">
    <property type="entry name" value="PBP2_NikA_DppA_OppA_like_18"/>
    <property type="match status" value="1"/>
</dbReference>
<dbReference type="GO" id="GO:0015833">
    <property type="term" value="P:peptide transport"/>
    <property type="evidence" value="ECO:0007669"/>
    <property type="project" value="TreeGrafter"/>
</dbReference>
<dbReference type="InterPro" id="IPR030678">
    <property type="entry name" value="Peptide/Ni-bd"/>
</dbReference>
<sequence>MNFFRLFSLLILPLLLSACGNGTWNDPYPAAERGGNILYSSFEERPKHLDPARSYASNEAEFTAQIYEPPLQYHYLKRPYTLIPLTAAQMPTVTYYDAAGRPLPATAPVSAIAESVYEIHIRPGIYYQPHPAFARDAQGRLRYQDMRPGDWHGIQTLSDFRHTGTRELVAGDYVYEIKRLAAPQLNSPILGVMAEYIIGLKDYAARLEKAARSLPRGAYPDLRRYPLAGAEIVDRYTYRIKLRGKYPQFLYWLAMPFFAPVPPEVERFYAQPGMADRNLSLDWYPVGTGAYMLTRNNPNRQMVLERNPNFHAETYPRTGEPGDAAAGLLRDAGKPLPFIDKVVFSLEKETIPYWNKFLQGYYDTSGISSDSFDQAVQIDARGVPQPSAAMRAKGIRLTTAVRPSSSYMGFNMLDSVVGGSGERARKLRQAIAIAVDYEEYISIFANGRGIPAQGPIPPGIFGYVGGAAGVNPVVYRLVNGQPVRRSIAEARRLLAEAGYPDGRDANSGAPLVLYFDTAASGPDAKSRLDWMSKQFARLNIQLVVRSTDYNRFQDKMRRGTEQLFEWGWNADYPDPENFLFLLYGPNMKVGKNGENAANYSNPEYDRLFDQMKYLDNGAERQAIIDRMVNIVRADSPWLFGFFPKAFSLSHAWVAPSKPNVMANNTLKYRRIDPQLRERLRERWNQPVLWPLLLLLLALIAALAPALWAWRQRERSAAR</sequence>
<evidence type="ECO:0000313" key="4">
    <source>
        <dbReference type="EMBL" id="GEP30587.1"/>
    </source>
</evidence>
<feature type="chain" id="PRO_5021747906" evidence="2">
    <location>
        <begin position="21"/>
        <end position="718"/>
    </location>
</feature>
<dbReference type="GO" id="GO:0030288">
    <property type="term" value="C:outer membrane-bounded periplasmic space"/>
    <property type="evidence" value="ECO:0007669"/>
    <property type="project" value="UniProtKB-ARBA"/>
</dbReference>
<feature type="transmembrane region" description="Helical" evidence="1">
    <location>
        <begin position="687"/>
        <end position="709"/>
    </location>
</feature>
<organism evidence="4 5">
    <name type="scientific">Sulfuriferula plumbiphila</name>
    <dbReference type="NCBI Taxonomy" id="171865"/>
    <lineage>
        <taxon>Bacteria</taxon>
        <taxon>Pseudomonadati</taxon>
        <taxon>Pseudomonadota</taxon>
        <taxon>Betaproteobacteria</taxon>
        <taxon>Nitrosomonadales</taxon>
        <taxon>Sulfuricellaceae</taxon>
        <taxon>Sulfuriferula</taxon>
    </lineage>
</organism>
<keyword evidence="1" id="KW-1133">Transmembrane helix</keyword>
<dbReference type="EMBL" id="BKAD01000015">
    <property type="protein sequence ID" value="GEP30587.1"/>
    <property type="molecule type" value="Genomic_DNA"/>
</dbReference>
<accession>A0A512L7Y9</accession>
<dbReference type="InterPro" id="IPR000914">
    <property type="entry name" value="SBP_5_dom"/>
</dbReference>
<reference evidence="4 5" key="1">
    <citation type="submission" date="2019-07" db="EMBL/GenBank/DDBJ databases">
        <title>Whole genome shotgun sequence of Thiobacillus plumbophilus NBRC 107929.</title>
        <authorList>
            <person name="Hosoyama A."/>
            <person name="Uohara A."/>
            <person name="Ohji S."/>
            <person name="Ichikawa N."/>
        </authorList>
    </citation>
    <scope>NUCLEOTIDE SEQUENCE [LARGE SCALE GENOMIC DNA]</scope>
    <source>
        <strain evidence="4 5">NBRC 107929</strain>
    </source>
</reference>
<keyword evidence="1" id="KW-0472">Membrane</keyword>
<feature type="domain" description="Solute-binding protein family 5" evidence="3">
    <location>
        <begin position="167"/>
        <end position="585"/>
    </location>
</feature>
<keyword evidence="5" id="KW-1185">Reference proteome</keyword>
<proteinExistence type="predicted"/>
<dbReference type="Gene3D" id="3.40.190.10">
    <property type="entry name" value="Periplasmic binding protein-like II"/>
    <property type="match status" value="1"/>
</dbReference>
<dbReference type="Gene3D" id="3.90.76.10">
    <property type="entry name" value="Dipeptide-binding Protein, Domain 1"/>
    <property type="match status" value="1"/>
</dbReference>
<keyword evidence="1" id="KW-0812">Transmembrane</keyword>
<dbReference type="Pfam" id="PF00496">
    <property type="entry name" value="SBP_bac_5"/>
    <property type="match status" value="1"/>
</dbReference>